<proteinExistence type="predicted"/>
<dbReference type="InterPro" id="IPR023614">
    <property type="entry name" value="Porin_dom_sf"/>
</dbReference>
<evidence type="ECO:0000313" key="13">
    <source>
        <dbReference type="EMBL" id="BBP46732.1"/>
    </source>
</evidence>
<dbReference type="RefSeq" id="WP_173273671.1">
    <property type="nucleotide sequence ID" value="NZ_AP021889.1"/>
</dbReference>
<dbReference type="InterPro" id="IPR001702">
    <property type="entry name" value="Porin_Gram-ve"/>
</dbReference>
<evidence type="ECO:0000256" key="5">
    <source>
        <dbReference type="ARBA" id="ARBA00022692"/>
    </source>
</evidence>
<keyword evidence="6 11" id="KW-0732">Signal</keyword>
<dbReference type="PRINTS" id="PR00182">
    <property type="entry name" value="ECOLNEIPORIN"/>
</dbReference>
<evidence type="ECO:0000256" key="4">
    <source>
        <dbReference type="ARBA" id="ARBA00022452"/>
    </source>
</evidence>
<evidence type="ECO:0000256" key="3">
    <source>
        <dbReference type="ARBA" id="ARBA00022448"/>
    </source>
</evidence>
<evidence type="ECO:0000256" key="6">
    <source>
        <dbReference type="ARBA" id="ARBA00022729"/>
    </source>
</evidence>
<keyword evidence="3" id="KW-0813">Transport</keyword>
<accession>A0A6F8PX50</accession>
<evidence type="ECO:0000256" key="7">
    <source>
        <dbReference type="ARBA" id="ARBA00023065"/>
    </source>
</evidence>
<dbReference type="Gene3D" id="2.40.160.10">
    <property type="entry name" value="Porin"/>
    <property type="match status" value="1"/>
</dbReference>
<dbReference type="EMBL" id="AP021889">
    <property type="protein sequence ID" value="BBP46732.1"/>
    <property type="molecule type" value="Genomic_DNA"/>
</dbReference>
<keyword evidence="10" id="KW-0998">Cell outer membrane</keyword>
<dbReference type="PANTHER" id="PTHR34501:SF9">
    <property type="entry name" value="MAJOR OUTER MEMBRANE PROTEIN P.IA"/>
    <property type="match status" value="1"/>
</dbReference>
<sequence length="301" mass="31920">MKKNLIALAIASAIAAPVAMADAPTLYGQLNLNYAKIDGQDGTVNSTDSRMGVKGSEDLGDGLKAVYGIEFSIDTVADGSGASLSARNQYLGLAGGFGTVLMGRHDTPTKMTQVTDLFPDGAADIKNLTNGLDSAEIRATDVLAYVSPSFGGVKVLAAAVLDEDKTNNWNNVAVTYGSTKDGLYLAAAYQEADMDITYVRVGAQYKTGGLITSVMYQDNSGNDTAEGNFTQLQAGYKIGKFMPKVKYVMTSNDTTNSDEDAFAVGLNYSLGKKTTAYIYMADRQDVGKADAEYILGMVHKF</sequence>
<dbReference type="GO" id="GO:0009279">
    <property type="term" value="C:cell outer membrane"/>
    <property type="evidence" value="ECO:0007669"/>
    <property type="project" value="UniProtKB-SubCell"/>
</dbReference>
<keyword evidence="14" id="KW-1185">Reference proteome</keyword>
<evidence type="ECO:0000259" key="12">
    <source>
        <dbReference type="Pfam" id="PF13609"/>
    </source>
</evidence>
<dbReference type="SUPFAM" id="SSF56935">
    <property type="entry name" value="Porins"/>
    <property type="match status" value="1"/>
</dbReference>
<keyword evidence="5" id="KW-0812">Transmembrane</keyword>
<gene>
    <name evidence="13" type="primary">omp35</name>
    <name evidence="13" type="ORF">THMIRHAS_21050</name>
</gene>
<dbReference type="Pfam" id="PF13609">
    <property type="entry name" value="Porin_4"/>
    <property type="match status" value="1"/>
</dbReference>
<dbReference type="KEGG" id="tse:THMIRHAS_21050"/>
<evidence type="ECO:0000256" key="9">
    <source>
        <dbReference type="ARBA" id="ARBA00023136"/>
    </source>
</evidence>
<dbReference type="CDD" id="cd00342">
    <property type="entry name" value="gram_neg_porins"/>
    <property type="match status" value="1"/>
</dbReference>
<dbReference type="GO" id="GO:0015288">
    <property type="term" value="F:porin activity"/>
    <property type="evidence" value="ECO:0007669"/>
    <property type="project" value="UniProtKB-KW"/>
</dbReference>
<keyword evidence="9" id="KW-0472">Membrane</keyword>
<dbReference type="PRINTS" id="PR00184">
    <property type="entry name" value="NEISSPPORIN"/>
</dbReference>
<organism evidence="13 14">
    <name type="scientific">Thiosulfatimonas sediminis</name>
    <dbReference type="NCBI Taxonomy" id="2675054"/>
    <lineage>
        <taxon>Bacteria</taxon>
        <taxon>Pseudomonadati</taxon>
        <taxon>Pseudomonadota</taxon>
        <taxon>Gammaproteobacteria</taxon>
        <taxon>Thiotrichales</taxon>
        <taxon>Piscirickettsiaceae</taxon>
        <taxon>Thiosulfatimonas</taxon>
    </lineage>
</organism>
<evidence type="ECO:0000256" key="1">
    <source>
        <dbReference type="ARBA" id="ARBA00004571"/>
    </source>
</evidence>
<dbReference type="PANTHER" id="PTHR34501">
    <property type="entry name" value="PROTEIN YDDL-RELATED"/>
    <property type="match status" value="1"/>
</dbReference>
<dbReference type="InterPro" id="IPR033900">
    <property type="entry name" value="Gram_neg_porin_domain"/>
</dbReference>
<reference evidence="14" key="1">
    <citation type="submission" date="2019-11" db="EMBL/GenBank/DDBJ databases">
        <title>Isolation and characterization of two novel species in the genus Thiomicrorhabdus.</title>
        <authorList>
            <person name="Mochizuki J."/>
            <person name="Kojima H."/>
            <person name="Fukui M."/>
        </authorList>
    </citation>
    <scope>NUCLEOTIDE SEQUENCE [LARGE SCALE GENOMIC DNA]</scope>
    <source>
        <strain evidence="14">aks77</strain>
    </source>
</reference>
<dbReference type="GO" id="GO:0046930">
    <property type="term" value="C:pore complex"/>
    <property type="evidence" value="ECO:0007669"/>
    <property type="project" value="UniProtKB-KW"/>
</dbReference>
<evidence type="ECO:0000256" key="2">
    <source>
        <dbReference type="ARBA" id="ARBA00011233"/>
    </source>
</evidence>
<evidence type="ECO:0000313" key="14">
    <source>
        <dbReference type="Proteomes" id="UP000501726"/>
    </source>
</evidence>
<evidence type="ECO:0000256" key="10">
    <source>
        <dbReference type="ARBA" id="ARBA00023237"/>
    </source>
</evidence>
<dbReference type="InterPro" id="IPR050298">
    <property type="entry name" value="Gram-neg_bact_OMP"/>
</dbReference>
<keyword evidence="7" id="KW-0406">Ion transport</keyword>
<comment type="subcellular location">
    <subcellularLocation>
        <location evidence="1">Cell outer membrane</location>
        <topology evidence="1">Multi-pass membrane protein</topology>
    </subcellularLocation>
</comment>
<dbReference type="GO" id="GO:0034220">
    <property type="term" value="P:monoatomic ion transmembrane transport"/>
    <property type="evidence" value="ECO:0007669"/>
    <property type="project" value="InterPro"/>
</dbReference>
<evidence type="ECO:0000256" key="8">
    <source>
        <dbReference type="ARBA" id="ARBA00023114"/>
    </source>
</evidence>
<evidence type="ECO:0000256" key="11">
    <source>
        <dbReference type="SAM" id="SignalP"/>
    </source>
</evidence>
<dbReference type="Proteomes" id="UP000501726">
    <property type="component" value="Chromosome"/>
</dbReference>
<protein>
    <submittedName>
        <fullName evidence="13">Porin</fullName>
    </submittedName>
</protein>
<feature type="domain" description="Porin" evidence="12">
    <location>
        <begin position="8"/>
        <end position="281"/>
    </location>
</feature>
<feature type="chain" id="PRO_5026105318" evidence="11">
    <location>
        <begin position="22"/>
        <end position="301"/>
    </location>
</feature>
<dbReference type="AlphaFoldDB" id="A0A6F8PX50"/>
<keyword evidence="8" id="KW-0626">Porin</keyword>
<dbReference type="InterPro" id="IPR002299">
    <property type="entry name" value="Porin_Neis"/>
</dbReference>
<feature type="signal peptide" evidence="11">
    <location>
        <begin position="1"/>
        <end position="21"/>
    </location>
</feature>
<name>A0A6F8PX50_9GAMM</name>
<keyword evidence="4" id="KW-1134">Transmembrane beta strand</keyword>
<comment type="subunit">
    <text evidence="2">Homotrimer.</text>
</comment>